<dbReference type="InterPro" id="IPR011990">
    <property type="entry name" value="TPR-like_helical_dom_sf"/>
</dbReference>
<reference evidence="1 2" key="1">
    <citation type="submission" date="2021-01" db="EMBL/GenBank/DDBJ databases">
        <title>Paenibacillus sp.nov. isolated from the rhizosphere soil of tomato plant.</title>
        <authorList>
            <person name="Thin K.K."/>
            <person name="Zhang X."/>
            <person name="He S."/>
        </authorList>
    </citation>
    <scope>NUCLEOTIDE SEQUENCE [LARGE SCALE GENOMIC DNA]</scope>
    <source>
        <strain evidence="1 2">DXFW5</strain>
    </source>
</reference>
<proteinExistence type="predicted"/>
<dbReference type="Proteomes" id="UP001516620">
    <property type="component" value="Unassembled WGS sequence"/>
</dbReference>
<evidence type="ECO:0000313" key="2">
    <source>
        <dbReference type="Proteomes" id="UP001516620"/>
    </source>
</evidence>
<dbReference type="Gene3D" id="1.25.40.10">
    <property type="entry name" value="Tetratricopeptide repeat domain"/>
    <property type="match status" value="1"/>
</dbReference>
<accession>A0ABS2H739</accession>
<evidence type="ECO:0000313" key="1">
    <source>
        <dbReference type="EMBL" id="MBM6997242.1"/>
    </source>
</evidence>
<protein>
    <recommendedName>
        <fullName evidence="3">DUF707 domain-containing protein</fullName>
    </recommendedName>
</protein>
<dbReference type="SUPFAM" id="SSF48452">
    <property type="entry name" value="TPR-like"/>
    <property type="match status" value="1"/>
</dbReference>
<comment type="caution">
    <text evidence="1">The sequence shown here is derived from an EMBL/GenBank/DDBJ whole genome shotgun (WGS) entry which is preliminary data.</text>
</comment>
<dbReference type="SUPFAM" id="SSF53448">
    <property type="entry name" value="Nucleotide-diphospho-sugar transferases"/>
    <property type="match status" value="1"/>
</dbReference>
<dbReference type="InterPro" id="IPR029044">
    <property type="entry name" value="Nucleotide-diphossugar_trans"/>
</dbReference>
<sequence length="422" mass="48292">MSTKRRNLIVCRAGNASLHPKWIESETRNFDLLIDYYGDEEQKYADHSDLYITNNNGRKFSAIYNTILKNQDKFEQYDAVWFPDDDLLTDTENINKMFDIFHAHNLALAQPALTNDSFYSHHITLQNSETTLRYSFYCEVMAPIFSRDALFQCYHSFNLGQVGWGLDFIWPQILGYPHKKIAIIDETPVKHTRPVGGGEIYKNLLLHPRDEVKILMQLFTISNLVDYMSVYGGELRSPSTEMQLPLELSNSLLSSRLIKGSADKIIYDDLCVKQYLYPSVLKINNLAGATEPARLKTSDGLMTSLKAFTLLKQGTEPAQVVGLLQNIEDNTIINLLALYQGDPIELLNAIAIGFYQNEQHDRVMNYLTKAYEQNSMDNDTLYNLGYVLYQYGEKDLSLRFLEMIESSEEYVAQLINLVSNAG</sequence>
<dbReference type="RefSeq" id="WP_193417952.1">
    <property type="nucleotide sequence ID" value="NZ_JADCNN020000016.1"/>
</dbReference>
<evidence type="ECO:0008006" key="3">
    <source>
        <dbReference type="Google" id="ProtNLM"/>
    </source>
</evidence>
<keyword evidence="2" id="KW-1185">Reference proteome</keyword>
<organism evidence="1 2">
    <name type="scientific">Paenibacillus rhizolycopersici</name>
    <dbReference type="NCBI Taxonomy" id="2780073"/>
    <lineage>
        <taxon>Bacteria</taxon>
        <taxon>Bacillati</taxon>
        <taxon>Bacillota</taxon>
        <taxon>Bacilli</taxon>
        <taxon>Bacillales</taxon>
        <taxon>Paenibacillaceae</taxon>
        <taxon>Paenibacillus</taxon>
    </lineage>
</organism>
<dbReference type="EMBL" id="JADCNN020000016">
    <property type="protein sequence ID" value="MBM6997242.1"/>
    <property type="molecule type" value="Genomic_DNA"/>
</dbReference>
<gene>
    <name evidence="1" type="ORF">IM700_016400</name>
</gene>
<name>A0ABS2H739_9BACL</name>